<dbReference type="Proteomes" id="UP000266861">
    <property type="component" value="Unassembled WGS sequence"/>
</dbReference>
<gene>
    <name evidence="1" type="ORF">Glove_103g295</name>
</gene>
<reference evidence="1 2" key="1">
    <citation type="submission" date="2018-08" db="EMBL/GenBank/DDBJ databases">
        <title>Genome and evolution of the arbuscular mycorrhizal fungus Diversispora epigaea (formerly Glomus versiforme) and its bacterial endosymbionts.</title>
        <authorList>
            <person name="Sun X."/>
            <person name="Fei Z."/>
            <person name="Harrison M."/>
        </authorList>
    </citation>
    <scope>NUCLEOTIDE SEQUENCE [LARGE SCALE GENOMIC DNA]</scope>
    <source>
        <strain evidence="1 2">IT104</strain>
    </source>
</reference>
<keyword evidence="2" id="KW-1185">Reference proteome</keyword>
<dbReference type="AlphaFoldDB" id="A0A397JA14"/>
<evidence type="ECO:0000313" key="1">
    <source>
        <dbReference type="EMBL" id="RHZ82826.1"/>
    </source>
</evidence>
<dbReference type="EMBL" id="PQFF01000096">
    <property type="protein sequence ID" value="RHZ82826.1"/>
    <property type="molecule type" value="Genomic_DNA"/>
</dbReference>
<protein>
    <submittedName>
        <fullName evidence="1">Uncharacterized protein</fullName>
    </submittedName>
</protein>
<sequence length="1123" mass="129940">MASQNNNESFESLLDFINDLLYEENYNINEEELNNTHNIDEEFNICNIEPIAFDIEAFLRAKEHEFSNDISSLIDESIVENEDIDNFIETTNNDIDNFIETTDNDILTCNLTSNYAGTLTNILTGTASSTLTKNNKNKSTIDIIIKKESSLALTPCVVIDKINGTIQHCKSTQNLRKLWQLIGIWQVDKKSVEDVKLKLENLGVCSNHFNFDQNRLHDKGDKKLKSISESIIRRRRCLFCGNYYYFFSRGNDCKKHLWIVNEKSIQIPCIGLKNCPSLDNCNEICKLAFGNVKSSRFICCECYEKNGGHIYIRPGRCKEPPNCIKDGYHQEDTAKILNLLAQWIYQISQSTDRKYQEQILLLLLPTLKFLRLDSKSKNNSEILNKENISSIQNIPSFFAIKTIFKLNQIPISFEEKTLDSITCEQIGIQMANQLWKSCSKLKQNKSKLESPSSIEEYYDAFPSFLIIFLNSFINLIAKKKVELTNRKFESQNKPSKQSENTHIIKIVTFLASVFVTFSFPSLKVWLPQLMASLSRRPRLLSSFHSLLTKCSVIAHTNRHERRLEKTRMINANPTKRLIKNEKIFNLAVIDNIDFKETTFQYGNIYDVTCGNSHVTLRMAFQTTLSQSFSLEERVVELTCNSQLFGMSESMYNIIHTFNTVFVDLLECKIGNDGEIQYNTDLDAEIIHTQILERIESKCACPPPNITILEPAGTPTQDKEILRTATMYKEDFNISEGFLDISGDKVVFRKLIKCREKWPNLRPLLGQGHTSKDMLSVLITLFSSYGIFDLASALGVRFLDKFESVVDYQSTRRILELILVAVGISLHIHCYKKKIKFEEIYDENNEQNICLKICGKKNYSKSVTHHLAILSIYSQLKEKLCLVLSVNLTRKEHFLAFDEALEMFGFKFIKQNITGNCIDEENLKFQIKASQEKCERIDFLLSEYLDNNNYIRKERTIDKRKEPLWNLITNLLSIFETDSGINDPLFQITKPKQLNFAGLERLEQCYQKGLDRMKEIFLQEVLEVEKRNIKGRRALGIVRTTIKELSEKKKKRVRLNESNSTQATINIEQEKKQPSKRRRIISNEEKTILASLLYLHAKLFWGPEIAILGKKVEIVFHRRRNYFT</sequence>
<accession>A0A397JA14</accession>
<comment type="caution">
    <text evidence="1">The sequence shown here is derived from an EMBL/GenBank/DDBJ whole genome shotgun (WGS) entry which is preliminary data.</text>
</comment>
<proteinExistence type="predicted"/>
<organism evidence="1 2">
    <name type="scientific">Diversispora epigaea</name>
    <dbReference type="NCBI Taxonomy" id="1348612"/>
    <lineage>
        <taxon>Eukaryota</taxon>
        <taxon>Fungi</taxon>
        <taxon>Fungi incertae sedis</taxon>
        <taxon>Mucoromycota</taxon>
        <taxon>Glomeromycotina</taxon>
        <taxon>Glomeromycetes</taxon>
        <taxon>Diversisporales</taxon>
        <taxon>Diversisporaceae</taxon>
        <taxon>Diversispora</taxon>
    </lineage>
</organism>
<evidence type="ECO:0000313" key="2">
    <source>
        <dbReference type="Proteomes" id="UP000266861"/>
    </source>
</evidence>
<name>A0A397JA14_9GLOM</name>